<organism evidence="1 2">
    <name type="scientific">Paraclostridium bifermentans ATCC 638 = DSM 14991</name>
    <dbReference type="NCBI Taxonomy" id="1233171"/>
    <lineage>
        <taxon>Bacteria</taxon>
        <taxon>Bacillati</taxon>
        <taxon>Bacillota</taxon>
        <taxon>Clostridia</taxon>
        <taxon>Peptostreptococcales</taxon>
        <taxon>Peptostreptococcaceae</taxon>
        <taxon>Paraclostridium</taxon>
    </lineage>
</organism>
<comment type="caution">
    <text evidence="1">The sequence shown here is derived from an EMBL/GenBank/DDBJ whole genome shotgun (WGS) entry which is preliminary data.</text>
</comment>
<sequence>MTEAEILETTYFDLCTIKRKVKIENEETGVTSSELKIIAENIKCALSKKDAPIISSDGVGKIVYSNQLFTNPNIDIQEGDILDVVSMGNTTTYLASKPFPYPSHKITPITERKRV</sequence>
<protein>
    <submittedName>
        <fullName evidence="1">Ribosomal L23 family protein</fullName>
    </submittedName>
</protein>
<evidence type="ECO:0000313" key="1">
    <source>
        <dbReference type="EMBL" id="EQK42768.1"/>
    </source>
</evidence>
<accession>T4VMQ2</accession>
<dbReference type="Proteomes" id="UP000015688">
    <property type="component" value="Unassembled WGS sequence"/>
</dbReference>
<name>T4VMQ2_PARBF</name>
<dbReference type="AlphaFoldDB" id="T4VMQ2"/>
<reference evidence="1 2" key="1">
    <citation type="submission" date="2013-06" db="EMBL/GenBank/DDBJ databases">
        <authorList>
            <person name="Walk S."/>
            <person name="Aronoff D."/>
            <person name="Young V.Y."/>
            <person name="Marsh J."/>
            <person name="Harrison L."/>
            <person name="Daugherty S.C."/>
            <person name="Shefchek K.A."/>
            <person name="Hine E.E."/>
            <person name="Tallon L.J."/>
            <person name="Sadzewicz L.K."/>
            <person name="Rasko D.A."/>
        </authorList>
    </citation>
    <scope>NUCLEOTIDE SEQUENCE [LARGE SCALE GENOMIC DNA]</scope>
    <source>
        <strain evidence="1 2">ATCC 638</strain>
    </source>
</reference>
<dbReference type="GeneID" id="67472559"/>
<gene>
    <name evidence="1" type="ORF">C672_1712</name>
</gene>
<proteinExistence type="predicted"/>
<evidence type="ECO:0000313" key="2">
    <source>
        <dbReference type="Proteomes" id="UP000015688"/>
    </source>
</evidence>
<dbReference type="EMBL" id="AVNC01000015">
    <property type="protein sequence ID" value="EQK42768.1"/>
    <property type="molecule type" value="Genomic_DNA"/>
</dbReference>
<dbReference type="RefSeq" id="WP_021432882.1">
    <property type="nucleotide sequence ID" value="NZ_AVNC01000015.1"/>
</dbReference>
<dbReference type="InterPro" id="IPR038667">
    <property type="entry name" value="XkdH-like_sf"/>
</dbReference>
<dbReference type="PATRIC" id="fig|1233171.3.peg.1603"/>
<dbReference type="Gene3D" id="2.40.10.370">
    <property type="entry name" value="Protein of unknown function DUF3599"/>
    <property type="match status" value="1"/>
</dbReference>